<dbReference type="Pfam" id="PF22917">
    <property type="entry name" value="PRISE"/>
    <property type="match status" value="1"/>
</dbReference>
<dbReference type="PANTHER" id="PTHR32487">
    <property type="entry name" value="3-OXO-DELTA(4,5)-STEROID 5-BETA-REDUCTASE"/>
    <property type="match status" value="1"/>
</dbReference>
<feature type="chain" id="PRO_5040879720" description="PRISE-like Rossmann-fold domain-containing protein" evidence="1">
    <location>
        <begin position="25"/>
        <end position="369"/>
    </location>
</feature>
<dbReference type="SUPFAM" id="SSF51735">
    <property type="entry name" value="NAD(P)-binding Rossmann-fold domains"/>
    <property type="match status" value="1"/>
</dbReference>
<evidence type="ECO:0000313" key="4">
    <source>
        <dbReference type="Proteomes" id="UP001149163"/>
    </source>
</evidence>
<dbReference type="InterPro" id="IPR055222">
    <property type="entry name" value="PRISE-like_Rossmann-fold"/>
</dbReference>
<name>A0A9W9LIY6_9EURO</name>
<dbReference type="AlphaFoldDB" id="A0A9W9LIY6"/>
<organism evidence="3 4">
    <name type="scientific">Penicillium canariense</name>
    <dbReference type="NCBI Taxonomy" id="189055"/>
    <lineage>
        <taxon>Eukaryota</taxon>
        <taxon>Fungi</taxon>
        <taxon>Dikarya</taxon>
        <taxon>Ascomycota</taxon>
        <taxon>Pezizomycotina</taxon>
        <taxon>Eurotiomycetes</taxon>
        <taxon>Eurotiomycetidae</taxon>
        <taxon>Eurotiales</taxon>
        <taxon>Aspergillaceae</taxon>
        <taxon>Penicillium</taxon>
    </lineage>
</organism>
<evidence type="ECO:0000256" key="1">
    <source>
        <dbReference type="SAM" id="SignalP"/>
    </source>
</evidence>
<dbReference type="CDD" id="cd08948">
    <property type="entry name" value="5beta-POR_like_SDR_a"/>
    <property type="match status" value="1"/>
</dbReference>
<evidence type="ECO:0000259" key="2">
    <source>
        <dbReference type="Pfam" id="PF22917"/>
    </source>
</evidence>
<keyword evidence="1" id="KW-0732">Signal</keyword>
<reference evidence="3" key="2">
    <citation type="journal article" date="2023" name="IMA Fungus">
        <title>Comparative genomic study of the Penicillium genus elucidates a diverse pangenome and 15 lateral gene transfer events.</title>
        <authorList>
            <person name="Petersen C."/>
            <person name="Sorensen T."/>
            <person name="Nielsen M.R."/>
            <person name="Sondergaard T.E."/>
            <person name="Sorensen J.L."/>
            <person name="Fitzpatrick D.A."/>
            <person name="Frisvad J.C."/>
            <person name="Nielsen K.L."/>
        </authorList>
    </citation>
    <scope>NUCLEOTIDE SEQUENCE</scope>
    <source>
        <strain evidence="3">IBT 26290</strain>
    </source>
</reference>
<gene>
    <name evidence="3" type="ORF">N7482_008385</name>
</gene>
<reference evidence="3" key="1">
    <citation type="submission" date="2022-11" db="EMBL/GenBank/DDBJ databases">
        <authorList>
            <person name="Petersen C."/>
        </authorList>
    </citation>
    <scope>NUCLEOTIDE SEQUENCE</scope>
    <source>
        <strain evidence="3">IBT 26290</strain>
    </source>
</reference>
<dbReference type="Proteomes" id="UP001149163">
    <property type="component" value="Unassembled WGS sequence"/>
</dbReference>
<feature type="signal peptide" evidence="1">
    <location>
        <begin position="1"/>
        <end position="24"/>
    </location>
</feature>
<evidence type="ECO:0000313" key="3">
    <source>
        <dbReference type="EMBL" id="KAJ5157285.1"/>
    </source>
</evidence>
<dbReference type="RefSeq" id="XP_056540274.1">
    <property type="nucleotide sequence ID" value="XM_056690509.1"/>
</dbReference>
<dbReference type="InterPro" id="IPR036291">
    <property type="entry name" value="NAD(P)-bd_dom_sf"/>
</dbReference>
<dbReference type="GeneID" id="81429685"/>
<accession>A0A9W9LIY6</accession>
<sequence length="369" mass="40212">MSKRSNHAIVFGASGLIGWALVDQLLNSYPTADSFSKITAVTNRPLNFSKSYWPEPDSNRPQLQLVSGINLRHGDGATLADSLKQEVEDIGSITHLYYLVFTAIEDDIEEAAVNRRMFQNVIDALGLVSPHLQFVVFPGGTRGYGIYAAGGSFSPPLNEDMVNNLPLDYAKTVVYPMYRAMLDKASQEKKWTWCEVCPDAIIGFTPNGSQFSLALHWAQYLSLYAYNHAIGPHTKESQATAVKVPFPGNTAGANSLFSPVSSDTIARFMIYASLHPETCGNGRLFNISDNETPCKYGDLWPRLARWFGLEGMGPAEDLQTGSNPLRVGELPQSLSLPLPGEYIARYRAVFEKCGCKNAASAGVGAGTGN</sequence>
<keyword evidence="4" id="KW-1185">Reference proteome</keyword>
<dbReference type="EMBL" id="JAPQKN010000006">
    <property type="protein sequence ID" value="KAJ5157285.1"/>
    <property type="molecule type" value="Genomic_DNA"/>
</dbReference>
<dbReference type="PANTHER" id="PTHR32487:SF4">
    <property type="entry name" value="SIRQ PROTEIN"/>
    <property type="match status" value="1"/>
</dbReference>
<comment type="caution">
    <text evidence="3">The sequence shown here is derived from an EMBL/GenBank/DDBJ whole genome shotgun (WGS) entry which is preliminary data.</text>
</comment>
<protein>
    <recommendedName>
        <fullName evidence="2">PRISE-like Rossmann-fold domain-containing protein</fullName>
    </recommendedName>
</protein>
<feature type="domain" description="PRISE-like Rossmann-fold" evidence="2">
    <location>
        <begin position="8"/>
        <end position="327"/>
    </location>
</feature>
<dbReference type="Gene3D" id="3.40.50.720">
    <property type="entry name" value="NAD(P)-binding Rossmann-like Domain"/>
    <property type="match status" value="1"/>
</dbReference>
<dbReference type="OrthoDB" id="1731983at2759"/>
<proteinExistence type="predicted"/>